<dbReference type="InterPro" id="IPR018145">
    <property type="entry name" value="CagE_TrbE_VirB_cntrl_dom"/>
</dbReference>
<dbReference type="InterPro" id="IPR003593">
    <property type="entry name" value="AAA+_ATPase"/>
</dbReference>
<evidence type="ECO:0000313" key="5">
    <source>
        <dbReference type="EMBL" id="BAU77404.1"/>
    </source>
</evidence>
<reference evidence="5 6" key="1">
    <citation type="journal article" date="2018" name="Int. J. Syst. Evol. Microbiol.">
        <title>Pseudomonas furukawaii sp. nov., a polychlorinated biphenyl-degrading bacterium isolated from biphenyl-contaminated soil in Japan.</title>
        <authorList>
            <person name="Kimura N."/>
            <person name="Watanabe T."/>
            <person name="Suenaga H."/>
            <person name="Fujihara H."/>
            <person name="Futagami T."/>
            <person name="Goto M."/>
            <person name="Hanada S."/>
            <person name="Hirose J."/>
        </authorList>
    </citation>
    <scope>NUCLEOTIDE SEQUENCE [LARGE SCALE GENOMIC DNA]</scope>
    <source>
        <strain evidence="6">DSM 10086 / NBRC 110670 / KF707</strain>
    </source>
</reference>
<dbReference type="Pfam" id="PF03135">
    <property type="entry name" value="CagE_TrbE_VirB"/>
    <property type="match status" value="1"/>
</dbReference>
<evidence type="ECO:0000256" key="2">
    <source>
        <dbReference type="ARBA" id="ARBA00022741"/>
    </source>
</evidence>
<dbReference type="Proteomes" id="UP000218554">
    <property type="component" value="Plasmid pKF707"/>
</dbReference>
<feature type="domain" description="AAA+ ATPase" evidence="4">
    <location>
        <begin position="465"/>
        <end position="726"/>
    </location>
</feature>
<evidence type="ECO:0000256" key="1">
    <source>
        <dbReference type="ARBA" id="ARBA00006512"/>
    </source>
</evidence>
<dbReference type="AlphaFoldDB" id="A0AAD1C4K3"/>
<dbReference type="CDD" id="cd01127">
    <property type="entry name" value="TrwB_TraG_TraD_VirD4"/>
    <property type="match status" value="1"/>
</dbReference>
<dbReference type="EMBL" id="AP014863">
    <property type="protein sequence ID" value="BAU77404.1"/>
    <property type="molecule type" value="Genomic_DNA"/>
</dbReference>
<dbReference type="SMART" id="SM00382">
    <property type="entry name" value="AAA"/>
    <property type="match status" value="1"/>
</dbReference>
<dbReference type="SUPFAM" id="SSF52540">
    <property type="entry name" value="P-loop containing nucleoside triphosphate hydrolases"/>
    <property type="match status" value="1"/>
</dbReference>
<proteinExistence type="inferred from homology"/>
<name>A0AAD1C4K3_METFU</name>
<dbReference type="NCBIfam" id="NF010404">
    <property type="entry name" value="PRK13830.1"/>
    <property type="match status" value="1"/>
</dbReference>
<geneLocation type="plasmid" evidence="5 6">
    <name>pKF707</name>
</geneLocation>
<accession>A0AAD1C4K3</accession>
<protein>
    <submittedName>
        <fullName evidence="5">Conjugative transfer protein</fullName>
    </submittedName>
</protein>
<dbReference type="InterPro" id="IPR051162">
    <property type="entry name" value="T4SS_component"/>
</dbReference>
<keyword evidence="5" id="KW-0614">Plasmid</keyword>
<dbReference type="InterPro" id="IPR043964">
    <property type="entry name" value="P-loop_TraG"/>
</dbReference>
<evidence type="ECO:0000259" key="4">
    <source>
        <dbReference type="SMART" id="SM00382"/>
    </source>
</evidence>
<comment type="similarity">
    <text evidence="1">Belongs to the TrbE/VirB4 family.</text>
</comment>
<dbReference type="PANTHER" id="PTHR30121:SF12">
    <property type="entry name" value="TYPE IV SECRETION SYSTEM PROTEIN CAGE"/>
    <property type="match status" value="1"/>
</dbReference>
<dbReference type="Pfam" id="PF19044">
    <property type="entry name" value="P-loop_TraG"/>
    <property type="match status" value="1"/>
</dbReference>
<dbReference type="PANTHER" id="PTHR30121">
    <property type="entry name" value="UNCHARACTERIZED PROTEIN YJGR-RELATED"/>
    <property type="match status" value="1"/>
</dbReference>
<dbReference type="GO" id="GO:0005524">
    <property type="term" value="F:ATP binding"/>
    <property type="evidence" value="ECO:0007669"/>
    <property type="project" value="UniProtKB-KW"/>
</dbReference>
<keyword evidence="3" id="KW-0067">ATP-binding</keyword>
<organism evidence="5 6">
    <name type="scientific">Metapseudomonas furukawaii</name>
    <name type="common">Pseudomonas furukawaii</name>
    <dbReference type="NCBI Taxonomy" id="1149133"/>
    <lineage>
        <taxon>Bacteria</taxon>
        <taxon>Pseudomonadati</taxon>
        <taxon>Pseudomonadota</taxon>
        <taxon>Gammaproteobacteria</taxon>
        <taxon>Pseudomonadales</taxon>
        <taxon>Pseudomonadaceae</taxon>
        <taxon>Metapseudomonas</taxon>
    </lineage>
</organism>
<evidence type="ECO:0000256" key="3">
    <source>
        <dbReference type="ARBA" id="ARBA00022840"/>
    </source>
</evidence>
<keyword evidence="6" id="KW-1185">Reference proteome</keyword>
<sequence>MSLLLPRPSSIKPFRSRKPGFSDLLQYAAMPEDGVVTLKYGAYLVSWIYQGEDNASATDTQREIVSAVINRELLKLGSGWMLHTDAIRRPAPKYADEGASAFPDPVTKAIDQERRQTFERLGAMYEGAFIMSVTYQPPLALETKFIDMMFDDDAEIPDEKARYAKQTADFMSKIKSLEDNLSTVLKMERLRGHRVLQEDGSEVIEDDLLAYLNYCITGNQHPIVLPSCAMYLDSLLGGQEFWAGVVPKIGRRFIQTVAISGLPTQSVPGILTELGELPCEYRWSTRFIFMDQHEAQSQFDKFRRKWKQKVRGFMDQLLNKQNGAVDEDALSMVADATGAKAEINSRTVAYGFYTSVVVLMSEDRAEVEESAARIAKMINGRGFAARVETLNTVEAWLGSLPGHGVENIRRPLISTLNLADLMPTSSIWTGSNIAPCPFYRPNSPALMQCATSGNTPFWLNLHVRDLGHTLIFGPPGSGKSVLLALIQAQFRRYENASIYAFDKGMSAYALCKGAGGAHYAVAGDNSPSFAPLADLSSPTDLAWAAEWVDDCLKLQGLVTTPNQRNEIARALTNMRDTESRTVTDLVSTLQDVQMRAALHVYTLDGPMGHLLDAERDSLSVNSFNVFEIEELMSLGDRYVLPVLSYLFRRIEKSLKGQPAMIVLDEAWLMLAHPAFKEKIVEWLKVLRKANCIVVMATQSLSDAVKSGILDVLKEAAPTKIYLANGEARDEETAAIYRKLGLNARQIEIVARATPKRHYYYVSEQGRRVFDLALGPLSLAFVGVSDKEAVAKVKALEATYGADWTHHWLADRGLRLSDYVRAA</sequence>
<keyword evidence="2" id="KW-0547">Nucleotide-binding</keyword>
<dbReference type="KEGG" id="pfuw:KF707C_p150"/>
<evidence type="ECO:0000313" key="6">
    <source>
        <dbReference type="Proteomes" id="UP000218554"/>
    </source>
</evidence>
<dbReference type="Gene3D" id="3.40.50.300">
    <property type="entry name" value="P-loop containing nucleotide triphosphate hydrolases"/>
    <property type="match status" value="1"/>
</dbReference>
<dbReference type="RefSeq" id="WP_003451637.1">
    <property type="nucleotide sequence ID" value="NZ_AJMR01000135.1"/>
</dbReference>
<dbReference type="InterPro" id="IPR027417">
    <property type="entry name" value="P-loop_NTPase"/>
</dbReference>
<gene>
    <name evidence="5" type="ORF">KF707C_p150</name>
</gene>